<comment type="similarity">
    <text evidence="3">Belongs to the multi antimicrobial extrusion (MATE) (TC 2.A.66.1) family.</text>
</comment>
<feature type="transmembrane region" description="Helical" evidence="13">
    <location>
        <begin position="419"/>
        <end position="438"/>
    </location>
</feature>
<dbReference type="InterPro" id="IPR048279">
    <property type="entry name" value="MdtK-like"/>
</dbReference>
<evidence type="ECO:0000256" key="12">
    <source>
        <dbReference type="ARBA" id="ARBA00031636"/>
    </source>
</evidence>
<dbReference type="CDD" id="cd13140">
    <property type="entry name" value="MATE_like_1"/>
    <property type="match status" value="1"/>
</dbReference>
<evidence type="ECO:0000256" key="9">
    <source>
        <dbReference type="ARBA" id="ARBA00022989"/>
    </source>
</evidence>
<protein>
    <recommendedName>
        <fullName evidence="4">Probable multidrug resistance protein NorM</fullName>
    </recommendedName>
    <alternativeName>
        <fullName evidence="12">Multidrug-efflux transporter</fullName>
    </alternativeName>
</protein>
<dbReference type="PIRSF" id="PIRSF006603">
    <property type="entry name" value="DinF"/>
    <property type="match status" value="1"/>
</dbReference>
<evidence type="ECO:0000256" key="7">
    <source>
        <dbReference type="ARBA" id="ARBA00022475"/>
    </source>
</evidence>
<feature type="transmembrane region" description="Helical" evidence="13">
    <location>
        <begin position="361"/>
        <end position="381"/>
    </location>
</feature>
<dbReference type="GO" id="GO:0015297">
    <property type="term" value="F:antiporter activity"/>
    <property type="evidence" value="ECO:0007669"/>
    <property type="project" value="UniProtKB-KW"/>
</dbReference>
<keyword evidence="7" id="KW-1003">Cell membrane</keyword>
<evidence type="ECO:0000313" key="14">
    <source>
        <dbReference type="EMBL" id="SET42549.1"/>
    </source>
</evidence>
<proteinExistence type="inferred from homology"/>
<evidence type="ECO:0000256" key="3">
    <source>
        <dbReference type="ARBA" id="ARBA00010199"/>
    </source>
</evidence>
<evidence type="ECO:0000256" key="10">
    <source>
        <dbReference type="ARBA" id="ARBA00023065"/>
    </source>
</evidence>
<evidence type="ECO:0000256" key="1">
    <source>
        <dbReference type="ARBA" id="ARBA00003408"/>
    </source>
</evidence>
<dbReference type="STRING" id="460384.SAMN05216313_10636"/>
<keyword evidence="11 13" id="KW-0472">Membrane</keyword>
<sequence length="448" mass="48099">MKRNIDLLHGNILTSLTELAVPIMATSMVQTAYSLTDMAWIGMVGSDAVAAVGAAGMYTWLLNGAVAMAKMGGQVRVAQSYGEGKVDEAVEYGKGAAQLAIAMALSFAVLANVFAWQLVGFFHLNTASIVANAVVYLRIACGMLVFSHLGQTMTGLYTAVGNSRTPFLANGVGLALNMILDPMLILGLGPFPRLGVAGAAIATVTAQAVVLSVLLISARKDSILSRQLRIWKPTSRRHFKSIVRIGFPTAIQDMIYCSISMYLTRFVTSWGDAAVAVQRVGGQIEAISWMTAEGFGTAINAFTGQNYGAGNLKRVKKGYTTAAGLMFVWGIFTSLLLIFGATPIFSIFIHEPEVIPAGASYLRILGVCEMFMCIELMTVGAMSGLGRTMEASVITIILTALRIPMAIVLGTTALGLDGVWWALTISSIIKGIVFFIYYQRIMRRWNVR</sequence>
<feature type="transmembrane region" description="Helical" evidence="13">
    <location>
        <begin position="322"/>
        <end position="349"/>
    </location>
</feature>
<keyword evidence="15" id="KW-1185">Reference proteome</keyword>
<evidence type="ECO:0000256" key="13">
    <source>
        <dbReference type="SAM" id="Phobius"/>
    </source>
</evidence>
<feature type="transmembrane region" description="Helical" evidence="13">
    <location>
        <begin position="194"/>
        <end position="216"/>
    </location>
</feature>
<dbReference type="GO" id="GO:0042910">
    <property type="term" value="F:xenobiotic transmembrane transporter activity"/>
    <property type="evidence" value="ECO:0007669"/>
    <property type="project" value="InterPro"/>
</dbReference>
<feature type="transmembrane region" description="Helical" evidence="13">
    <location>
        <begin position="125"/>
        <end position="146"/>
    </location>
</feature>
<evidence type="ECO:0000256" key="6">
    <source>
        <dbReference type="ARBA" id="ARBA00022449"/>
    </source>
</evidence>
<dbReference type="NCBIfam" id="TIGR00797">
    <property type="entry name" value="matE"/>
    <property type="match status" value="1"/>
</dbReference>
<evidence type="ECO:0000256" key="8">
    <source>
        <dbReference type="ARBA" id="ARBA00022692"/>
    </source>
</evidence>
<feature type="transmembrane region" description="Helical" evidence="13">
    <location>
        <begin position="393"/>
        <end position="413"/>
    </location>
</feature>
<dbReference type="InterPro" id="IPR002528">
    <property type="entry name" value="MATE_fam"/>
</dbReference>
<organism evidence="14 15">
    <name type="scientific">Enterocloster lavalensis</name>
    <dbReference type="NCBI Taxonomy" id="460384"/>
    <lineage>
        <taxon>Bacteria</taxon>
        <taxon>Bacillati</taxon>
        <taxon>Bacillota</taxon>
        <taxon>Clostridia</taxon>
        <taxon>Lachnospirales</taxon>
        <taxon>Lachnospiraceae</taxon>
        <taxon>Enterocloster</taxon>
    </lineage>
</organism>
<keyword evidence="6" id="KW-0050">Antiport</keyword>
<evidence type="ECO:0000256" key="2">
    <source>
        <dbReference type="ARBA" id="ARBA00004651"/>
    </source>
</evidence>
<dbReference type="InterPro" id="IPR050222">
    <property type="entry name" value="MATE_MdtK"/>
</dbReference>
<name>A0A1I0EBN2_9FIRM</name>
<dbReference type="EMBL" id="FOIM01000006">
    <property type="protein sequence ID" value="SET42549.1"/>
    <property type="molecule type" value="Genomic_DNA"/>
</dbReference>
<comment type="subcellular location">
    <subcellularLocation>
        <location evidence="2">Cell membrane</location>
        <topology evidence="2">Multi-pass membrane protein</topology>
    </subcellularLocation>
</comment>
<feature type="transmembrane region" description="Helical" evidence="13">
    <location>
        <begin position="12"/>
        <end position="33"/>
    </location>
</feature>
<dbReference type="PANTHER" id="PTHR43298:SF2">
    <property type="entry name" value="FMN_FAD EXPORTER YEEO-RELATED"/>
    <property type="match status" value="1"/>
</dbReference>
<dbReference type="GO" id="GO:0006811">
    <property type="term" value="P:monoatomic ion transport"/>
    <property type="evidence" value="ECO:0007669"/>
    <property type="project" value="UniProtKB-KW"/>
</dbReference>
<feature type="transmembrane region" description="Helical" evidence="13">
    <location>
        <begin position="39"/>
        <end position="61"/>
    </location>
</feature>
<keyword evidence="9 13" id="KW-1133">Transmembrane helix</keyword>
<evidence type="ECO:0000256" key="11">
    <source>
        <dbReference type="ARBA" id="ARBA00023136"/>
    </source>
</evidence>
<reference evidence="15" key="1">
    <citation type="submission" date="2016-10" db="EMBL/GenBank/DDBJ databases">
        <authorList>
            <person name="Varghese N."/>
            <person name="Submissions S."/>
        </authorList>
    </citation>
    <scope>NUCLEOTIDE SEQUENCE [LARGE SCALE GENOMIC DNA]</scope>
    <source>
        <strain evidence="15">NLAE-zl-G277</strain>
    </source>
</reference>
<evidence type="ECO:0000256" key="4">
    <source>
        <dbReference type="ARBA" id="ARBA00020268"/>
    </source>
</evidence>
<accession>A0A1I0EBN2</accession>
<dbReference type="RefSeq" id="WP_092362041.1">
    <property type="nucleotide sequence ID" value="NZ_CAJJSN010000053.1"/>
</dbReference>
<dbReference type="PANTHER" id="PTHR43298">
    <property type="entry name" value="MULTIDRUG RESISTANCE PROTEIN NORM-RELATED"/>
    <property type="match status" value="1"/>
</dbReference>
<keyword evidence="10" id="KW-0406">Ion transport</keyword>
<dbReference type="Pfam" id="PF01554">
    <property type="entry name" value="MatE"/>
    <property type="match status" value="2"/>
</dbReference>
<dbReference type="AlphaFoldDB" id="A0A1I0EBN2"/>
<comment type="function">
    <text evidence="1">Multidrug efflux pump.</text>
</comment>
<evidence type="ECO:0000256" key="5">
    <source>
        <dbReference type="ARBA" id="ARBA00022448"/>
    </source>
</evidence>
<dbReference type="GeneID" id="93280424"/>
<keyword evidence="8 13" id="KW-0812">Transmembrane</keyword>
<keyword evidence="5" id="KW-0813">Transport</keyword>
<dbReference type="GO" id="GO:0005886">
    <property type="term" value="C:plasma membrane"/>
    <property type="evidence" value="ECO:0007669"/>
    <property type="project" value="UniProtKB-SubCell"/>
</dbReference>
<gene>
    <name evidence="14" type="ORF">SAMN05216313_10636</name>
</gene>
<evidence type="ECO:0000313" key="15">
    <source>
        <dbReference type="Proteomes" id="UP000198508"/>
    </source>
</evidence>
<feature type="transmembrane region" description="Helical" evidence="13">
    <location>
        <begin position="99"/>
        <end position="119"/>
    </location>
</feature>
<feature type="transmembrane region" description="Helical" evidence="13">
    <location>
        <begin position="167"/>
        <end position="188"/>
    </location>
</feature>
<dbReference type="Proteomes" id="UP000198508">
    <property type="component" value="Unassembled WGS sequence"/>
</dbReference>